<evidence type="ECO:0000313" key="3">
    <source>
        <dbReference type="Proteomes" id="UP000800097"/>
    </source>
</evidence>
<feature type="region of interest" description="Disordered" evidence="1">
    <location>
        <begin position="114"/>
        <end position="136"/>
    </location>
</feature>
<feature type="compositionally biased region" description="Polar residues" evidence="1">
    <location>
        <begin position="114"/>
        <end position="129"/>
    </location>
</feature>
<dbReference type="AlphaFoldDB" id="A0A6A6JL98"/>
<feature type="compositionally biased region" description="Basic residues" evidence="1">
    <location>
        <begin position="196"/>
        <end position="205"/>
    </location>
</feature>
<dbReference type="OrthoDB" id="3789787at2759"/>
<feature type="compositionally biased region" description="Polar residues" evidence="1">
    <location>
        <begin position="10"/>
        <end position="20"/>
    </location>
</feature>
<feature type="region of interest" description="Disordered" evidence="1">
    <location>
        <begin position="1"/>
        <end position="39"/>
    </location>
</feature>
<reference evidence="2" key="1">
    <citation type="journal article" date="2020" name="Stud. Mycol.">
        <title>101 Dothideomycetes genomes: a test case for predicting lifestyles and emergence of pathogens.</title>
        <authorList>
            <person name="Haridas S."/>
            <person name="Albert R."/>
            <person name="Binder M."/>
            <person name="Bloem J."/>
            <person name="Labutti K."/>
            <person name="Salamov A."/>
            <person name="Andreopoulos B."/>
            <person name="Baker S."/>
            <person name="Barry K."/>
            <person name="Bills G."/>
            <person name="Bluhm B."/>
            <person name="Cannon C."/>
            <person name="Castanera R."/>
            <person name="Culley D."/>
            <person name="Daum C."/>
            <person name="Ezra D."/>
            <person name="Gonzalez J."/>
            <person name="Henrissat B."/>
            <person name="Kuo A."/>
            <person name="Liang C."/>
            <person name="Lipzen A."/>
            <person name="Lutzoni F."/>
            <person name="Magnuson J."/>
            <person name="Mondo S."/>
            <person name="Nolan M."/>
            <person name="Ohm R."/>
            <person name="Pangilinan J."/>
            <person name="Park H.-J."/>
            <person name="Ramirez L."/>
            <person name="Alfaro M."/>
            <person name="Sun H."/>
            <person name="Tritt A."/>
            <person name="Yoshinaga Y."/>
            <person name="Zwiers L.-H."/>
            <person name="Turgeon B."/>
            <person name="Goodwin S."/>
            <person name="Spatafora J."/>
            <person name="Crous P."/>
            <person name="Grigoriev I."/>
        </authorList>
    </citation>
    <scope>NUCLEOTIDE SEQUENCE</scope>
    <source>
        <strain evidence="2">CBS 379.55</strain>
    </source>
</reference>
<accession>A0A6A6JL98</accession>
<feature type="compositionally biased region" description="Polar residues" evidence="1">
    <location>
        <begin position="206"/>
        <end position="218"/>
    </location>
</feature>
<name>A0A6A6JL98_WESOR</name>
<evidence type="ECO:0000256" key="1">
    <source>
        <dbReference type="SAM" id="MobiDB-lite"/>
    </source>
</evidence>
<dbReference type="EMBL" id="ML986491">
    <property type="protein sequence ID" value="KAF2277277.1"/>
    <property type="molecule type" value="Genomic_DNA"/>
</dbReference>
<feature type="region of interest" description="Disordered" evidence="1">
    <location>
        <begin position="185"/>
        <end position="224"/>
    </location>
</feature>
<organism evidence="2 3">
    <name type="scientific">Westerdykella ornata</name>
    <dbReference type="NCBI Taxonomy" id="318751"/>
    <lineage>
        <taxon>Eukaryota</taxon>
        <taxon>Fungi</taxon>
        <taxon>Dikarya</taxon>
        <taxon>Ascomycota</taxon>
        <taxon>Pezizomycotina</taxon>
        <taxon>Dothideomycetes</taxon>
        <taxon>Pleosporomycetidae</taxon>
        <taxon>Pleosporales</taxon>
        <taxon>Sporormiaceae</taxon>
        <taxon>Westerdykella</taxon>
    </lineage>
</organism>
<protein>
    <submittedName>
        <fullName evidence="2">Uncharacterized protein</fullName>
    </submittedName>
</protein>
<dbReference type="RefSeq" id="XP_033654816.1">
    <property type="nucleotide sequence ID" value="XM_033800868.1"/>
</dbReference>
<proteinExistence type="predicted"/>
<gene>
    <name evidence="2" type="ORF">EI97DRAFT_457972</name>
</gene>
<keyword evidence="3" id="KW-1185">Reference proteome</keyword>
<dbReference type="Proteomes" id="UP000800097">
    <property type="component" value="Unassembled WGS sequence"/>
</dbReference>
<dbReference type="GeneID" id="54554043"/>
<evidence type="ECO:0000313" key="2">
    <source>
        <dbReference type="EMBL" id="KAF2277277.1"/>
    </source>
</evidence>
<sequence>MLAGPGKSNEGWSQQIQRESPQGLLTRDRHEETRTSGYSAHTNVMDPFWTGPAAVRPPQDATKFRLPIPDFTPTSVPPSSQGPMVQLPIQDFAKIVQDLNELKLKVNKLTESPATPSVNRGTGIGSFSTPRRRPPPLKLTFATTAQLARPSLENLGYSANTPIYMPSPVTPMSPFTTGRYGGAFESYGRRTGPSGRGHRRTRTPVHKSSTGSLHTPETSPLKPQDDRPLIADFFDDIVAWANLWAARSLTPKEISELVKAMPSVVVEFLGHGLCDAPLDLYATGAAILTDETLRPNLIAGIVGMYIVYYTMEDGFIKRSTFPLAVFADALVHEFKSLGDHEGEKKNDVLVRQKQLYTSIKEKPGHRKMRSIMANRLSNALVAQMGPLLRSATEAPVLEAKDRNFALQDLFVRGFRIGFRMHMEAAKWTTSWPLLGQDFDWSQMVNLSRTLHGDPTTTYQRVMQAPGLYTVRFAVSPVIMKETFGKGEAEGEAKKHVVHHAEVHVEKKMSIIGAERKYSKTLPNGN</sequence>